<dbReference type="PANTHER" id="PTHR31938:SF4">
    <property type="entry name" value="NUCLEAR SPECKLE SPLICING REGULATORY PROTEIN 1"/>
    <property type="match status" value="1"/>
</dbReference>
<name>A0A060XJY7_ONCMY</name>
<dbReference type="EMBL" id="FR905496">
    <property type="protein sequence ID" value="CDQ79746.1"/>
    <property type="molecule type" value="Genomic_DNA"/>
</dbReference>
<protein>
    <recommendedName>
        <fullName evidence="2">Nuclear speckle splicing regulatory protein 1</fullName>
    </recommendedName>
    <alternativeName>
        <fullName evidence="4">Coiled-coil domain-containing protein 55</fullName>
    </alternativeName>
</protein>
<evidence type="ECO:0000256" key="5">
    <source>
        <dbReference type="SAM" id="MobiDB-lite"/>
    </source>
</evidence>
<feature type="domain" description="Nuclear speckle splicing regulatory protein 1 N-terminal" evidence="6">
    <location>
        <begin position="170"/>
        <end position="212"/>
    </location>
</feature>
<dbReference type="PaxDb" id="8022-A0A060XJY7"/>
<dbReference type="InterPro" id="IPR018612">
    <property type="entry name" value="NSRP1_N"/>
</dbReference>
<dbReference type="Pfam" id="PF09745">
    <property type="entry name" value="NSRP1_N"/>
    <property type="match status" value="1"/>
</dbReference>
<feature type="compositionally biased region" description="Basic and acidic residues" evidence="5">
    <location>
        <begin position="201"/>
        <end position="212"/>
    </location>
</feature>
<organism evidence="7 8">
    <name type="scientific">Oncorhynchus mykiss</name>
    <name type="common">Rainbow trout</name>
    <name type="synonym">Salmo gairdneri</name>
    <dbReference type="NCBI Taxonomy" id="8022"/>
    <lineage>
        <taxon>Eukaryota</taxon>
        <taxon>Metazoa</taxon>
        <taxon>Chordata</taxon>
        <taxon>Craniata</taxon>
        <taxon>Vertebrata</taxon>
        <taxon>Euteleostomi</taxon>
        <taxon>Actinopterygii</taxon>
        <taxon>Neopterygii</taxon>
        <taxon>Teleostei</taxon>
        <taxon>Protacanthopterygii</taxon>
        <taxon>Salmoniformes</taxon>
        <taxon>Salmonidae</taxon>
        <taxon>Salmoninae</taxon>
        <taxon>Oncorhynchus</taxon>
    </lineage>
</organism>
<comment type="similarity">
    <text evidence="1">Belongs to the NSRP1 family.</text>
</comment>
<reference evidence="7" key="1">
    <citation type="journal article" date="2014" name="Nat. Commun.">
        <title>The rainbow trout genome provides novel insights into evolution after whole-genome duplication in vertebrates.</title>
        <authorList>
            <person name="Berthelot C."/>
            <person name="Brunet F."/>
            <person name="Chalopin D."/>
            <person name="Juanchich A."/>
            <person name="Bernard M."/>
            <person name="Noel B."/>
            <person name="Bento P."/>
            <person name="Da Silva C."/>
            <person name="Labadie K."/>
            <person name="Alberti A."/>
            <person name="Aury J.M."/>
            <person name="Louis A."/>
            <person name="Dehais P."/>
            <person name="Bardou P."/>
            <person name="Montfort J."/>
            <person name="Klopp C."/>
            <person name="Cabau C."/>
            <person name="Gaspin C."/>
            <person name="Thorgaard G.H."/>
            <person name="Boussaha M."/>
            <person name="Quillet E."/>
            <person name="Guyomard R."/>
            <person name="Galiana D."/>
            <person name="Bobe J."/>
            <person name="Volff J.N."/>
            <person name="Genet C."/>
            <person name="Wincker P."/>
            <person name="Jaillon O."/>
            <person name="Roest Crollius H."/>
            <person name="Guiguen Y."/>
        </authorList>
    </citation>
    <scope>NUCLEOTIDE SEQUENCE [LARGE SCALE GENOMIC DNA]</scope>
</reference>
<feature type="region of interest" description="Disordered" evidence="5">
    <location>
        <begin position="201"/>
        <end position="229"/>
    </location>
</feature>
<evidence type="ECO:0000256" key="3">
    <source>
        <dbReference type="ARBA" id="ARBA00023054"/>
    </source>
</evidence>
<dbReference type="Proteomes" id="UP000193380">
    <property type="component" value="Unassembled WGS sequence"/>
</dbReference>
<dbReference type="STRING" id="8022.A0A060XJY7"/>
<evidence type="ECO:0000256" key="4">
    <source>
        <dbReference type="ARBA" id="ARBA00030718"/>
    </source>
</evidence>
<dbReference type="GO" id="GO:0000381">
    <property type="term" value="P:regulation of alternative mRNA splicing, via spliceosome"/>
    <property type="evidence" value="ECO:0007669"/>
    <property type="project" value="InterPro"/>
</dbReference>
<sequence length="229" mass="26050">MVTLQPHVKTLTPGSRKYTHTHTVILSEMGWASDLNLIIGIGTFAIYSDDDKAPDELRKYNRIICMYINLAILYMFFCNHQIIFEGLIGAGSEGRVRLPTNLPQRFRDISRSKMAAPSKQYGLIIPQKRASKTVTLPRPSVFGDDSDEETSVGESLQKEALKKRMMKQTRLEMQKALEQDSSVYDYDGVYDDMQKQRLESSKKMLGGTDRKVQQIQNNPQPPPTFSNLL</sequence>
<feature type="compositionally biased region" description="Pro residues" evidence="5">
    <location>
        <begin position="219"/>
        <end position="229"/>
    </location>
</feature>
<evidence type="ECO:0000313" key="7">
    <source>
        <dbReference type="EMBL" id="CDQ79746.1"/>
    </source>
</evidence>
<dbReference type="InterPro" id="IPR042816">
    <property type="entry name" value="Nsrp1"/>
</dbReference>
<evidence type="ECO:0000313" key="8">
    <source>
        <dbReference type="Proteomes" id="UP000193380"/>
    </source>
</evidence>
<keyword evidence="3" id="KW-0175">Coiled coil</keyword>
<accession>A0A060XJY7</accession>
<dbReference type="AlphaFoldDB" id="A0A060XJY7"/>
<dbReference type="PANTHER" id="PTHR31938">
    <property type="entry name" value="NUCLEAR SPECKLE SPLICING REGULATORY PROTEIN 1"/>
    <property type="match status" value="1"/>
</dbReference>
<feature type="region of interest" description="Disordered" evidence="5">
    <location>
        <begin position="136"/>
        <end position="155"/>
    </location>
</feature>
<reference evidence="7" key="2">
    <citation type="submission" date="2014-03" db="EMBL/GenBank/DDBJ databases">
        <authorList>
            <person name="Genoscope - CEA"/>
        </authorList>
    </citation>
    <scope>NUCLEOTIDE SEQUENCE</scope>
</reference>
<evidence type="ECO:0000256" key="2">
    <source>
        <dbReference type="ARBA" id="ARBA00020556"/>
    </source>
</evidence>
<gene>
    <name evidence="7" type="ORF">GSONMT00029409001</name>
</gene>
<evidence type="ECO:0000259" key="6">
    <source>
        <dbReference type="Pfam" id="PF09745"/>
    </source>
</evidence>
<proteinExistence type="inferred from homology"/>
<evidence type="ECO:0000256" key="1">
    <source>
        <dbReference type="ARBA" id="ARBA00010126"/>
    </source>
</evidence>